<dbReference type="GO" id="GO:0005975">
    <property type="term" value="P:carbohydrate metabolic process"/>
    <property type="evidence" value="ECO:0007669"/>
    <property type="project" value="InterPro"/>
</dbReference>
<dbReference type="InterPro" id="IPR011050">
    <property type="entry name" value="Pectin_lyase_fold/virulence"/>
</dbReference>
<evidence type="ECO:0000256" key="6">
    <source>
        <dbReference type="ARBA" id="ARBA00022801"/>
    </source>
</evidence>
<protein>
    <recommendedName>
        <fullName evidence="12">galacturonan 1,4-alpha-galacturonidase</fullName>
        <ecNumber evidence="12">3.2.1.67</ecNumber>
    </recommendedName>
    <alternativeName>
        <fullName evidence="13">Galacturan 1,4-alpha-galacturonidase B</fullName>
    </alternativeName>
    <alternativeName>
        <fullName evidence="14">Poly(1,4-alpha-D-galacturonide)galacturonohydrolase B</fullName>
    </alternativeName>
</protein>
<evidence type="ECO:0000313" key="18">
    <source>
        <dbReference type="EMBL" id="TID17048.1"/>
    </source>
</evidence>
<evidence type="ECO:0000256" key="4">
    <source>
        <dbReference type="ARBA" id="ARBA00022729"/>
    </source>
</evidence>
<evidence type="ECO:0000256" key="11">
    <source>
        <dbReference type="ARBA" id="ARBA00037312"/>
    </source>
</evidence>
<dbReference type="PANTHER" id="PTHR31736">
    <property type="match status" value="1"/>
</dbReference>
<keyword evidence="7" id="KW-1015">Disulfide bond</keyword>
<dbReference type="GO" id="GO:0047911">
    <property type="term" value="F:galacturan 1,4-alpha-galacturonidase activity"/>
    <property type="evidence" value="ECO:0007669"/>
    <property type="project" value="UniProtKB-EC"/>
</dbReference>
<evidence type="ECO:0000256" key="16">
    <source>
        <dbReference type="RuleBase" id="RU361169"/>
    </source>
</evidence>
<keyword evidence="19" id="KW-1185">Reference proteome</keyword>
<reference evidence="18 19" key="1">
    <citation type="submission" date="2019-04" db="EMBL/GenBank/DDBJ databases">
        <title>High contiguity whole genome sequence and gene annotation resource for two Venturia nashicola isolates.</title>
        <authorList>
            <person name="Prokchorchik M."/>
            <person name="Won K."/>
            <person name="Lee Y."/>
            <person name="Choi E.D."/>
            <person name="Segonzac C."/>
            <person name="Sohn K.H."/>
        </authorList>
    </citation>
    <scope>NUCLEOTIDE SEQUENCE [LARGE SCALE GENOMIC DNA]</scope>
    <source>
        <strain evidence="18 19">PRI2</strain>
    </source>
</reference>
<evidence type="ECO:0000313" key="19">
    <source>
        <dbReference type="Proteomes" id="UP000298493"/>
    </source>
</evidence>
<comment type="similarity">
    <text evidence="2 16">Belongs to the glycosyl hydrolase 28 family.</text>
</comment>
<dbReference type="GO" id="GO:0071555">
    <property type="term" value="P:cell wall organization"/>
    <property type="evidence" value="ECO:0007669"/>
    <property type="project" value="UniProtKB-KW"/>
</dbReference>
<evidence type="ECO:0000256" key="2">
    <source>
        <dbReference type="ARBA" id="ARBA00008834"/>
    </source>
</evidence>
<name>A0A4Z1P7I4_9PEZI</name>
<dbReference type="EC" id="3.2.1.67" evidence="12"/>
<dbReference type="STRING" id="86259.A0A4Z1P7I4"/>
<dbReference type="GO" id="GO:0005576">
    <property type="term" value="C:extracellular region"/>
    <property type="evidence" value="ECO:0007669"/>
    <property type="project" value="UniProtKB-SubCell"/>
</dbReference>
<keyword evidence="8" id="KW-0325">Glycoprotein</keyword>
<dbReference type="InterPro" id="IPR000743">
    <property type="entry name" value="Glyco_hydro_28"/>
</dbReference>
<accession>A0A4Z1P7I4</accession>
<keyword evidence="9 16" id="KW-0326">Glycosidase</keyword>
<dbReference type="Gene3D" id="2.160.20.10">
    <property type="entry name" value="Single-stranded right-handed beta-helix, Pectin lyase-like"/>
    <property type="match status" value="1"/>
</dbReference>
<proteinExistence type="inferred from homology"/>
<dbReference type="PANTHER" id="PTHR31736:SF6">
    <property type="entry name" value="EXOPOLYGALACTURONASE B-RELATED"/>
    <property type="match status" value="1"/>
</dbReference>
<keyword evidence="4 17" id="KW-0732">Signal</keyword>
<dbReference type="SUPFAM" id="SSF51126">
    <property type="entry name" value="Pectin lyase-like"/>
    <property type="match status" value="1"/>
</dbReference>
<evidence type="ECO:0000256" key="7">
    <source>
        <dbReference type="ARBA" id="ARBA00023157"/>
    </source>
</evidence>
<comment type="function">
    <text evidence="11">Specific in hydrolyzing the terminal glycosidic bond of polygalacturonic acid and oligogalacturonates.</text>
</comment>
<evidence type="ECO:0000256" key="9">
    <source>
        <dbReference type="ARBA" id="ARBA00023295"/>
    </source>
</evidence>
<evidence type="ECO:0000256" key="13">
    <source>
        <dbReference type="ARBA" id="ARBA00041473"/>
    </source>
</evidence>
<evidence type="ECO:0000256" key="5">
    <source>
        <dbReference type="ARBA" id="ARBA00022737"/>
    </source>
</evidence>
<dbReference type="InterPro" id="IPR012334">
    <property type="entry name" value="Pectin_lyas_fold"/>
</dbReference>
<comment type="caution">
    <text evidence="18">The sequence shown here is derived from an EMBL/GenBank/DDBJ whole genome shotgun (WGS) entry which is preliminary data.</text>
</comment>
<evidence type="ECO:0000256" key="15">
    <source>
        <dbReference type="ARBA" id="ARBA00048766"/>
    </source>
</evidence>
<evidence type="ECO:0000256" key="3">
    <source>
        <dbReference type="ARBA" id="ARBA00022525"/>
    </source>
</evidence>
<evidence type="ECO:0000256" key="10">
    <source>
        <dbReference type="ARBA" id="ARBA00023316"/>
    </source>
</evidence>
<dbReference type="FunFam" id="2.160.20.10:FF:000040">
    <property type="entry name" value="Probable exopolygalacturonase B"/>
    <property type="match status" value="1"/>
</dbReference>
<evidence type="ECO:0000256" key="8">
    <source>
        <dbReference type="ARBA" id="ARBA00023180"/>
    </source>
</evidence>
<comment type="catalytic activity">
    <reaction evidence="15">
        <text>[(1-&gt;4)-alpha-D-galacturonosyl](n) + H2O = alpha-D-galacturonate + [(1-&gt;4)-alpha-D-galacturonosyl](n-1)</text>
        <dbReference type="Rhea" id="RHEA:14117"/>
        <dbReference type="Rhea" id="RHEA-COMP:14570"/>
        <dbReference type="Rhea" id="RHEA-COMP:14572"/>
        <dbReference type="ChEBI" id="CHEBI:15377"/>
        <dbReference type="ChEBI" id="CHEBI:58658"/>
        <dbReference type="ChEBI" id="CHEBI:140523"/>
        <dbReference type="EC" id="3.2.1.67"/>
    </reaction>
</comment>
<evidence type="ECO:0000256" key="17">
    <source>
        <dbReference type="SAM" id="SignalP"/>
    </source>
</evidence>
<keyword evidence="5" id="KW-0677">Repeat</keyword>
<dbReference type="GO" id="GO:0004650">
    <property type="term" value="F:polygalacturonase activity"/>
    <property type="evidence" value="ECO:0007669"/>
    <property type="project" value="InterPro"/>
</dbReference>
<evidence type="ECO:0000256" key="14">
    <source>
        <dbReference type="ARBA" id="ARBA00042261"/>
    </source>
</evidence>
<comment type="subcellular location">
    <subcellularLocation>
        <location evidence="1">Secreted</location>
    </subcellularLocation>
</comment>
<dbReference type="Pfam" id="PF00295">
    <property type="entry name" value="Glyco_hydro_28"/>
    <property type="match status" value="1"/>
</dbReference>
<dbReference type="AlphaFoldDB" id="A0A4Z1P7I4"/>
<sequence>MKFLAIAVAASCFPTVSSGFGSVDLSIRTSIDQHSHNLLRRKVCATGTDNWGNCVEADRATVTIQHSTSDTDDVSAAFLDGLMKANNGGRLYLDRGKKYVIARKLDLTFLNDVYIRLDGEIKFTDNITYWQSNNFAHPFQNSIAFWVWGGKDIKIYGGGTMNGNGQVWYDGFSGKEILDNRNAFLRPILFMTDNATNVEVTGIKFLNSPCWNTFLVRTKNVAFDRCRFHAFSTSNAPPKNTDGFDSYQVDGLRVTNTELDVGDDCFSPKSNTSNIYVENMWCNNTHGVSMGSVGQYQGTLDYITNAYIKNATILNGQTGARLKAWAGKDKGYGYIRNVTFEDITIQNTDQPVVVDQCYFNVSDEECKKYPSKVNITDVKFIHIRGTSSGKRGPVVVELKCSPGAECSKIQLEDVEIASPAGENVVICDHIAGGVGVPCMSSEESKMENRERARN</sequence>
<evidence type="ECO:0000256" key="12">
    <source>
        <dbReference type="ARBA" id="ARBA00038933"/>
    </source>
</evidence>
<evidence type="ECO:0000256" key="1">
    <source>
        <dbReference type="ARBA" id="ARBA00004613"/>
    </source>
</evidence>
<keyword evidence="10" id="KW-0961">Cell wall biogenesis/degradation</keyword>
<organism evidence="18 19">
    <name type="scientific">Venturia nashicola</name>
    <dbReference type="NCBI Taxonomy" id="86259"/>
    <lineage>
        <taxon>Eukaryota</taxon>
        <taxon>Fungi</taxon>
        <taxon>Dikarya</taxon>
        <taxon>Ascomycota</taxon>
        <taxon>Pezizomycotina</taxon>
        <taxon>Dothideomycetes</taxon>
        <taxon>Pleosporomycetidae</taxon>
        <taxon>Venturiales</taxon>
        <taxon>Venturiaceae</taxon>
        <taxon>Venturia</taxon>
    </lineage>
</organism>
<dbReference type="Proteomes" id="UP000298493">
    <property type="component" value="Unassembled WGS sequence"/>
</dbReference>
<feature type="chain" id="PRO_5021220558" description="galacturonan 1,4-alpha-galacturonidase" evidence="17">
    <location>
        <begin position="20"/>
        <end position="454"/>
    </location>
</feature>
<gene>
    <name evidence="18" type="ORF">E6O75_ATG09814</name>
</gene>
<feature type="signal peptide" evidence="17">
    <location>
        <begin position="1"/>
        <end position="19"/>
    </location>
</feature>
<dbReference type="EMBL" id="SNSC02000017">
    <property type="protein sequence ID" value="TID17048.1"/>
    <property type="molecule type" value="Genomic_DNA"/>
</dbReference>
<keyword evidence="6 16" id="KW-0378">Hydrolase</keyword>
<keyword evidence="3" id="KW-0964">Secreted</keyword>